<feature type="non-terminal residue" evidence="4">
    <location>
        <position position="234"/>
    </location>
</feature>
<dbReference type="GO" id="GO:0016620">
    <property type="term" value="F:oxidoreductase activity, acting on the aldehyde or oxo group of donors, NAD or NADP as acceptor"/>
    <property type="evidence" value="ECO:0007669"/>
    <property type="project" value="UniProtKB-ARBA"/>
</dbReference>
<dbReference type="EMBL" id="VXRY01000311">
    <property type="protein sequence ID" value="MXY34008.1"/>
    <property type="molecule type" value="Genomic_DNA"/>
</dbReference>
<dbReference type="PANTHER" id="PTHR43353">
    <property type="entry name" value="SUCCINATE-SEMIALDEHYDE DEHYDROGENASE, MITOCHONDRIAL"/>
    <property type="match status" value="1"/>
</dbReference>
<dbReference type="FunFam" id="3.40.605.10:FF:000007">
    <property type="entry name" value="NAD/NADP-dependent betaine aldehyde dehydrogenase"/>
    <property type="match status" value="1"/>
</dbReference>
<dbReference type="InterPro" id="IPR016161">
    <property type="entry name" value="Ald_DH/histidinol_DH"/>
</dbReference>
<dbReference type="InterPro" id="IPR050740">
    <property type="entry name" value="Aldehyde_DH_Superfamily"/>
</dbReference>
<proteinExistence type="inferred from homology"/>
<dbReference type="PANTHER" id="PTHR43353:SF5">
    <property type="entry name" value="SUCCINATE-SEMIALDEHYDE DEHYDROGENASE, MITOCHONDRIAL"/>
    <property type="match status" value="1"/>
</dbReference>
<gene>
    <name evidence="4" type="ORF">F4Y60_07935</name>
</gene>
<dbReference type="Pfam" id="PF00171">
    <property type="entry name" value="Aldedh"/>
    <property type="match status" value="1"/>
</dbReference>
<comment type="caution">
    <text evidence="4">The sequence shown here is derived from an EMBL/GenBank/DDBJ whole genome shotgun (WGS) entry which is preliminary data.</text>
</comment>
<evidence type="ECO:0000256" key="1">
    <source>
        <dbReference type="ARBA" id="ARBA00009986"/>
    </source>
</evidence>
<dbReference type="AlphaFoldDB" id="A0A6B0XZW4"/>
<dbReference type="SUPFAM" id="SSF53720">
    <property type="entry name" value="ALDH-like"/>
    <property type="match status" value="1"/>
</dbReference>
<name>A0A6B0XZW4_9RHOB</name>
<sequence>MNENTEIMTLQHFIGGQWVDAEGGATFEVLNPLDDSLYVHAGEGSGTDIHKAVAAAKSAFPSYRESTPTERERWLLRVAEIMEDRQKELVDCLIDEIGSPMQKAMFEFTKGLTMVRAAAGMCRNVRGDTIPSDRPGTFSMSIREPLGVVAVITPFNVPLIKTTRLVANALAVGNTVVHLPSEMAPHLTVLFAEIVADAGVPAGAYNVVTGMGAEIGDDLTGHEDVDFVSFTGST</sequence>
<dbReference type="InterPro" id="IPR015590">
    <property type="entry name" value="Aldehyde_DH_dom"/>
</dbReference>
<dbReference type="InterPro" id="IPR016162">
    <property type="entry name" value="Ald_DH_N"/>
</dbReference>
<evidence type="ECO:0000313" key="4">
    <source>
        <dbReference type="EMBL" id="MXY34008.1"/>
    </source>
</evidence>
<organism evidence="4">
    <name type="scientific">Boseongicola sp. SB0664_bin_43</name>
    <dbReference type="NCBI Taxonomy" id="2604844"/>
    <lineage>
        <taxon>Bacteria</taxon>
        <taxon>Pseudomonadati</taxon>
        <taxon>Pseudomonadota</taxon>
        <taxon>Alphaproteobacteria</taxon>
        <taxon>Rhodobacterales</taxon>
        <taxon>Paracoccaceae</taxon>
        <taxon>Boseongicola</taxon>
    </lineage>
</organism>
<accession>A0A6B0XZW4</accession>
<feature type="domain" description="Aldehyde dehydrogenase" evidence="3">
    <location>
        <begin position="18"/>
        <end position="234"/>
    </location>
</feature>
<keyword evidence="2" id="KW-0560">Oxidoreductase</keyword>
<dbReference type="Gene3D" id="3.40.605.10">
    <property type="entry name" value="Aldehyde Dehydrogenase, Chain A, domain 1"/>
    <property type="match status" value="1"/>
</dbReference>
<protein>
    <submittedName>
        <fullName evidence="4">Aldehyde dehydrogenase family protein</fullName>
    </submittedName>
</protein>
<evidence type="ECO:0000259" key="3">
    <source>
        <dbReference type="Pfam" id="PF00171"/>
    </source>
</evidence>
<reference evidence="4" key="1">
    <citation type="submission" date="2019-09" db="EMBL/GenBank/DDBJ databases">
        <title>Characterisation of the sponge microbiome using genome-centric metagenomics.</title>
        <authorList>
            <person name="Engelberts J.P."/>
            <person name="Robbins S.J."/>
            <person name="De Goeij J.M."/>
            <person name="Aranda M."/>
            <person name="Bell S.C."/>
            <person name="Webster N.S."/>
        </authorList>
    </citation>
    <scope>NUCLEOTIDE SEQUENCE</scope>
    <source>
        <strain evidence="4">SB0664_bin_43</strain>
    </source>
</reference>
<comment type="similarity">
    <text evidence="1">Belongs to the aldehyde dehydrogenase family.</text>
</comment>
<evidence type="ECO:0000256" key="2">
    <source>
        <dbReference type="ARBA" id="ARBA00023002"/>
    </source>
</evidence>